<organism evidence="2 3">
    <name type="scientific">Dictyostelium purpureum</name>
    <name type="common">Slime mold</name>
    <dbReference type="NCBI Taxonomy" id="5786"/>
    <lineage>
        <taxon>Eukaryota</taxon>
        <taxon>Amoebozoa</taxon>
        <taxon>Evosea</taxon>
        <taxon>Eumycetozoa</taxon>
        <taxon>Dictyostelia</taxon>
        <taxon>Dictyosteliales</taxon>
        <taxon>Dictyosteliaceae</taxon>
        <taxon>Dictyostelium</taxon>
    </lineage>
</organism>
<reference evidence="3" key="1">
    <citation type="journal article" date="2011" name="Genome Biol.">
        <title>Comparative genomics of the social amoebae Dictyostelium discoideum and Dictyostelium purpureum.</title>
        <authorList>
            <consortium name="US DOE Joint Genome Institute (JGI-PGF)"/>
            <person name="Sucgang R."/>
            <person name="Kuo A."/>
            <person name="Tian X."/>
            <person name="Salerno W."/>
            <person name="Parikh A."/>
            <person name="Feasley C.L."/>
            <person name="Dalin E."/>
            <person name="Tu H."/>
            <person name="Huang E."/>
            <person name="Barry K."/>
            <person name="Lindquist E."/>
            <person name="Shapiro H."/>
            <person name="Bruce D."/>
            <person name="Schmutz J."/>
            <person name="Salamov A."/>
            <person name="Fey P."/>
            <person name="Gaudet P."/>
            <person name="Anjard C."/>
            <person name="Babu M.M."/>
            <person name="Basu S."/>
            <person name="Bushmanova Y."/>
            <person name="van der Wel H."/>
            <person name="Katoh-Kurasawa M."/>
            <person name="Dinh C."/>
            <person name="Coutinho P.M."/>
            <person name="Saito T."/>
            <person name="Elias M."/>
            <person name="Schaap P."/>
            <person name="Kay R.R."/>
            <person name="Henrissat B."/>
            <person name="Eichinger L."/>
            <person name="Rivero F."/>
            <person name="Putnam N.H."/>
            <person name="West C.M."/>
            <person name="Loomis W.F."/>
            <person name="Chisholm R.L."/>
            <person name="Shaulsky G."/>
            <person name="Strassmann J.E."/>
            <person name="Queller D.C."/>
            <person name="Kuspa A."/>
            <person name="Grigoriev I.V."/>
        </authorList>
    </citation>
    <scope>NUCLEOTIDE SEQUENCE [LARGE SCALE GENOMIC DNA]</scope>
    <source>
        <strain evidence="3">QSDP1</strain>
    </source>
</reference>
<dbReference type="Pfam" id="PF09511">
    <property type="entry name" value="RNA_lig_T4_1"/>
    <property type="match status" value="1"/>
</dbReference>
<sequence length="451" mass="52120">MTEYIDRNQSYEKRNSTMFAHDITIEDCREAIKGVAGFRETLKNGLVCFNYDFCFRDSFPNPDKESDSKKAFLHKVRRECRGIIFEEKTGKIVCRKLHKFFNINELPETNQDDILLDEEFILLEKLDGSLIAPINIDGSPAWGSKAGITDLTTRIEGHIKKKLEEETKYDEFAKYCFEKGYTPLFEWCSVLNQIVLFYPVDKLHLIAMRNMLTGDYLTHSKMVEAAKPFNVPVVECVDIKNHPQFVELYKELSSNGADHDNLVKTGAKRILELVQKIPQVEGYILKFDSGRTYKLKTNWYFEFHGIATNNYSHEKDVFHLILNDGLGAIDDLISKLAATGQVPERFFRIQNFAKEVLSRVEELSYKVIEFIIKAKSEGKMRKNISNDNSISNNFKKMVFSFYDTIEYNHDPKAHIGKVSKSIQEKLKLLCFNSNKLDEVKKILGGNLDFKD</sequence>
<dbReference type="EMBL" id="GL871216">
    <property type="protein sequence ID" value="EGC32031.1"/>
    <property type="molecule type" value="Genomic_DNA"/>
</dbReference>
<dbReference type="VEuPathDB" id="AmoebaDB:DICPUDRAFT_156047"/>
<accession>F0ZVK0</accession>
<feature type="domain" description="T4 RNA ligase 1-like N-terminal" evidence="1">
    <location>
        <begin position="79"/>
        <end position="300"/>
    </location>
</feature>
<dbReference type="FunCoup" id="F0ZVK0">
    <property type="interactions" value="1"/>
</dbReference>
<dbReference type="AlphaFoldDB" id="F0ZVK0"/>
<evidence type="ECO:0000313" key="2">
    <source>
        <dbReference type="EMBL" id="EGC32031.1"/>
    </source>
</evidence>
<dbReference type="InterPro" id="IPR019039">
    <property type="entry name" value="T4-Rnl1-like_N"/>
</dbReference>
<proteinExistence type="predicted"/>
<dbReference type="Proteomes" id="UP000001064">
    <property type="component" value="Unassembled WGS sequence"/>
</dbReference>
<dbReference type="InParanoid" id="F0ZVK0"/>
<keyword evidence="3" id="KW-1185">Reference proteome</keyword>
<dbReference type="eggNOG" id="ENOG502SR6H">
    <property type="taxonomic scope" value="Eukaryota"/>
</dbReference>
<dbReference type="KEGG" id="dpp:DICPUDRAFT_156047"/>
<evidence type="ECO:0000259" key="1">
    <source>
        <dbReference type="Pfam" id="PF09511"/>
    </source>
</evidence>
<dbReference type="RefSeq" id="XP_003291449.1">
    <property type="nucleotide sequence ID" value="XM_003291401.1"/>
</dbReference>
<name>F0ZVK0_DICPU</name>
<evidence type="ECO:0000313" key="3">
    <source>
        <dbReference type="Proteomes" id="UP000001064"/>
    </source>
</evidence>
<dbReference type="OMA" id="CFNYDFC"/>
<protein>
    <recommendedName>
        <fullName evidence="1">T4 RNA ligase 1-like N-terminal domain-containing protein</fullName>
    </recommendedName>
</protein>
<dbReference type="GeneID" id="10507629"/>
<gene>
    <name evidence="2" type="ORF">DICPUDRAFT_156047</name>
</gene>
<dbReference type="OrthoDB" id="16479at2759"/>